<proteinExistence type="predicted"/>
<accession>A0AAD4SAQ5</accession>
<gene>
    <name evidence="2" type="ORF">MKW98_001831</name>
</gene>
<comment type="caution">
    <text evidence="2">The sequence shown here is derived from an EMBL/GenBank/DDBJ whole genome shotgun (WGS) entry which is preliminary data.</text>
</comment>
<feature type="region of interest" description="Disordered" evidence="1">
    <location>
        <begin position="1"/>
        <end position="29"/>
    </location>
</feature>
<dbReference type="AlphaFoldDB" id="A0AAD4SAQ5"/>
<dbReference type="Proteomes" id="UP001202328">
    <property type="component" value="Unassembled WGS sequence"/>
</dbReference>
<keyword evidence="3" id="KW-1185">Reference proteome</keyword>
<sequence length="123" mass="13742">MLARWSISQLQQRQPQPQPKQPPAASELKKNANKFECEQGSLLRGSKAVNRRVVRLSIALDLCKRRACYQSINGTKAWFVSHNCGYVTIAHLSRHGVCGYGRVSGNKGKLHLDSTFSNYGIVE</sequence>
<protein>
    <submittedName>
        <fullName evidence="2">Uncharacterized protein</fullName>
    </submittedName>
</protein>
<evidence type="ECO:0000313" key="2">
    <source>
        <dbReference type="EMBL" id="KAI3878416.1"/>
    </source>
</evidence>
<evidence type="ECO:0000256" key="1">
    <source>
        <dbReference type="SAM" id="MobiDB-lite"/>
    </source>
</evidence>
<name>A0AAD4SAQ5_9MAGN</name>
<reference evidence="2" key="1">
    <citation type="submission" date="2022-04" db="EMBL/GenBank/DDBJ databases">
        <title>A functionally conserved STORR gene fusion in Papaver species that diverged 16.8 million years ago.</title>
        <authorList>
            <person name="Catania T."/>
        </authorList>
    </citation>
    <scope>NUCLEOTIDE SEQUENCE</scope>
    <source>
        <strain evidence="2">S-188037</strain>
    </source>
</reference>
<evidence type="ECO:0000313" key="3">
    <source>
        <dbReference type="Proteomes" id="UP001202328"/>
    </source>
</evidence>
<dbReference type="EMBL" id="JAJJMB010012308">
    <property type="protein sequence ID" value="KAI3878416.1"/>
    <property type="molecule type" value="Genomic_DNA"/>
</dbReference>
<organism evidence="2 3">
    <name type="scientific">Papaver atlanticum</name>
    <dbReference type="NCBI Taxonomy" id="357466"/>
    <lineage>
        <taxon>Eukaryota</taxon>
        <taxon>Viridiplantae</taxon>
        <taxon>Streptophyta</taxon>
        <taxon>Embryophyta</taxon>
        <taxon>Tracheophyta</taxon>
        <taxon>Spermatophyta</taxon>
        <taxon>Magnoliopsida</taxon>
        <taxon>Ranunculales</taxon>
        <taxon>Papaveraceae</taxon>
        <taxon>Papaveroideae</taxon>
        <taxon>Papaver</taxon>
    </lineage>
</organism>